<dbReference type="AlphaFoldDB" id="A0A7S1YRN2"/>
<proteinExistence type="predicted"/>
<name>A0A7S1YRN2_9STRA</name>
<dbReference type="PANTHER" id="PTHR45856">
    <property type="entry name" value="ALPHA/BETA-HYDROLASES SUPERFAMILY PROTEIN"/>
    <property type="match status" value="1"/>
</dbReference>
<feature type="region of interest" description="Disordered" evidence="1">
    <location>
        <begin position="417"/>
        <end position="442"/>
    </location>
</feature>
<feature type="compositionally biased region" description="Low complexity" evidence="1">
    <location>
        <begin position="25"/>
        <end position="42"/>
    </location>
</feature>
<dbReference type="InterPro" id="IPR051218">
    <property type="entry name" value="Sec_MonoDiacylglyc_Lipase"/>
</dbReference>
<sequence>MYMKRTGQKPVLSGVNALPTIGGNPFSSLSPVSSTSSIPSPSKVMRQPPPMSLQPQADPFGTMNSSMAKVMNQPPPAAPQTQPTMEPNPFANMTTSSMLPPSPSKVMNQSPPPAPQTQQTATEPDPFANINTVMTTTLPGQKQVQLPQHKKKAPHPSIIKSLLECGDDLVVEGYFCETIGKGEDNGDAEETDVVQATVFSSQRQRKFIVCYRGTVNQHMKPVKIVVKQKEDESSILHNDHPVPVNTTFRDSYFTSRMEEKVFSLVEKLTTENPFCDVVFTGHSFGGALGTIASLRYAALFPMIMVHCMVFGTPKVGGLGFRHLGNSLPNLRVFRVEHGVDYFARLPEGSKWDHVGHTLTINATTPPGESDSHHSPHMSTRKMVDQTESGSKKLMSGNKQPLYALVFRFDERRPLNGIYHKSGKSLPMRASSGSKKTQGKSDHEMRGYVHAVEQFTHNGLPWVTDFVGTEGKGIVSGVDQEERHVV</sequence>
<evidence type="ECO:0000313" key="3">
    <source>
        <dbReference type="EMBL" id="CAD9317076.1"/>
    </source>
</evidence>
<dbReference type="Pfam" id="PF01764">
    <property type="entry name" value="Lipase_3"/>
    <property type="match status" value="1"/>
</dbReference>
<dbReference type="InterPro" id="IPR002921">
    <property type="entry name" value="Fungal_lipase-type"/>
</dbReference>
<organism evidence="3">
    <name type="scientific">Ditylum brightwellii</name>
    <dbReference type="NCBI Taxonomy" id="49249"/>
    <lineage>
        <taxon>Eukaryota</taxon>
        <taxon>Sar</taxon>
        <taxon>Stramenopiles</taxon>
        <taxon>Ochrophyta</taxon>
        <taxon>Bacillariophyta</taxon>
        <taxon>Mediophyceae</taxon>
        <taxon>Lithodesmiophycidae</taxon>
        <taxon>Lithodesmiales</taxon>
        <taxon>Lithodesmiaceae</taxon>
        <taxon>Ditylum</taxon>
    </lineage>
</organism>
<accession>A0A7S1YRN2</accession>
<gene>
    <name evidence="3" type="ORF">DBRI1063_LOCUS3484</name>
</gene>
<dbReference type="SUPFAM" id="SSF53474">
    <property type="entry name" value="alpha/beta-Hydrolases"/>
    <property type="match status" value="1"/>
</dbReference>
<evidence type="ECO:0000256" key="1">
    <source>
        <dbReference type="SAM" id="MobiDB-lite"/>
    </source>
</evidence>
<dbReference type="EMBL" id="HBGN01005380">
    <property type="protein sequence ID" value="CAD9317076.1"/>
    <property type="molecule type" value="Transcribed_RNA"/>
</dbReference>
<evidence type="ECO:0000259" key="2">
    <source>
        <dbReference type="Pfam" id="PF01764"/>
    </source>
</evidence>
<dbReference type="Gene3D" id="3.40.50.1820">
    <property type="entry name" value="alpha/beta hydrolase"/>
    <property type="match status" value="1"/>
</dbReference>
<dbReference type="PANTHER" id="PTHR45856:SF24">
    <property type="entry name" value="FUNGAL LIPASE-LIKE DOMAIN-CONTAINING PROTEIN"/>
    <property type="match status" value="1"/>
</dbReference>
<protein>
    <recommendedName>
        <fullName evidence="2">Fungal lipase-type domain-containing protein</fullName>
    </recommendedName>
</protein>
<reference evidence="3" key="1">
    <citation type="submission" date="2021-01" db="EMBL/GenBank/DDBJ databases">
        <authorList>
            <person name="Corre E."/>
            <person name="Pelletier E."/>
            <person name="Niang G."/>
            <person name="Scheremetjew M."/>
            <person name="Finn R."/>
            <person name="Kale V."/>
            <person name="Holt S."/>
            <person name="Cochrane G."/>
            <person name="Meng A."/>
            <person name="Brown T."/>
            <person name="Cohen L."/>
        </authorList>
    </citation>
    <scope>NUCLEOTIDE SEQUENCE</scope>
    <source>
        <strain evidence="3">Pop2</strain>
    </source>
</reference>
<dbReference type="InterPro" id="IPR029058">
    <property type="entry name" value="AB_hydrolase_fold"/>
</dbReference>
<dbReference type="GO" id="GO:0006629">
    <property type="term" value="P:lipid metabolic process"/>
    <property type="evidence" value="ECO:0007669"/>
    <property type="project" value="InterPro"/>
</dbReference>
<feature type="domain" description="Fungal lipase-type" evidence="2">
    <location>
        <begin position="209"/>
        <end position="347"/>
    </location>
</feature>
<feature type="region of interest" description="Disordered" evidence="1">
    <location>
        <begin position="22"/>
        <end position="124"/>
    </location>
</feature>